<proteinExistence type="predicted"/>
<feature type="region of interest" description="Disordered" evidence="1">
    <location>
        <begin position="351"/>
        <end position="420"/>
    </location>
</feature>
<dbReference type="InParanoid" id="A0A1X7SVH9"/>
<dbReference type="InterPro" id="IPR019080">
    <property type="entry name" value="YqaJ_viral_recombinase"/>
</dbReference>
<dbReference type="InterPro" id="IPR011604">
    <property type="entry name" value="PDDEXK-like_dom_sf"/>
</dbReference>
<accession>A0A1X7SVH9</accession>
<feature type="compositionally biased region" description="Low complexity" evidence="1">
    <location>
        <begin position="398"/>
        <end position="412"/>
    </location>
</feature>
<organism evidence="3">
    <name type="scientific">Amphimedon queenslandica</name>
    <name type="common">Sponge</name>
    <dbReference type="NCBI Taxonomy" id="400682"/>
    <lineage>
        <taxon>Eukaryota</taxon>
        <taxon>Metazoa</taxon>
        <taxon>Porifera</taxon>
        <taxon>Demospongiae</taxon>
        <taxon>Heteroscleromorpha</taxon>
        <taxon>Haplosclerida</taxon>
        <taxon>Niphatidae</taxon>
        <taxon>Amphimedon</taxon>
    </lineage>
</organism>
<dbReference type="EnsemblMetazoa" id="Aqu2.1.06156_001">
    <property type="protein sequence ID" value="Aqu2.1.06156_001"/>
    <property type="gene ID" value="Aqu2.1.06156"/>
</dbReference>
<dbReference type="InterPro" id="IPR011335">
    <property type="entry name" value="Restrct_endonuc-II-like"/>
</dbReference>
<dbReference type="AlphaFoldDB" id="A0A1X7SVH9"/>
<dbReference type="Gene3D" id="3.90.320.10">
    <property type="match status" value="1"/>
</dbReference>
<dbReference type="OMA" id="FFCERIT"/>
<dbReference type="GO" id="GO:0006281">
    <property type="term" value="P:DNA repair"/>
    <property type="evidence" value="ECO:0007669"/>
    <property type="project" value="UniProtKB-ARBA"/>
</dbReference>
<sequence length="420" mass="47206">MIDILFFKPKKTTSQTIVKQHEEAKLAQTKIVDEVPKMSRQHILSYFLHDSCPNAVIFTTLSGFGEQDENIQENDILNDDSDPDLPLPLCELYDPKYSLFEESELTKLVSDTFISLNVTPSASTFLESSMRQQTNSTTWFCYRKGLITASHFREVLYHKWKPYHKSIISAIMQYNPVNPSVPALKWGRDHEEIARDEYFVWAEDNHDNLSIKNSGLVINPAFPYLGATPDGVVTCDHCGVGLVEIKCPYKYKDLNPTASEALLDKNYCLKDSAGVISLSTNHTYYHQIQAQMSICDVSYCDFICWTEVTFFCERITRQQDYLSLNSELLVYLLPKLLTHKLLTSLQDNSLSQSSSKEKPVNSAKGKAAKSTRGSLSRSISGKAASTPASKGTRKLTSKGKSSTSTKGKLSSKNSFHDPML</sequence>
<dbReference type="STRING" id="400682.A0A1X7SVH9"/>
<protein>
    <recommendedName>
        <fullName evidence="2">YqaJ viral recombinase domain-containing protein</fullName>
    </recommendedName>
</protein>
<reference evidence="3" key="1">
    <citation type="submission" date="2017-05" db="UniProtKB">
        <authorList>
            <consortium name="EnsemblMetazoa"/>
        </authorList>
    </citation>
    <scope>IDENTIFICATION</scope>
</reference>
<dbReference type="SUPFAM" id="SSF52980">
    <property type="entry name" value="Restriction endonuclease-like"/>
    <property type="match status" value="1"/>
</dbReference>
<evidence type="ECO:0000259" key="2">
    <source>
        <dbReference type="Pfam" id="PF09588"/>
    </source>
</evidence>
<evidence type="ECO:0000313" key="3">
    <source>
        <dbReference type="EnsemblMetazoa" id="Aqu2.1.06156_001"/>
    </source>
</evidence>
<dbReference type="Pfam" id="PF09588">
    <property type="entry name" value="YqaJ"/>
    <property type="match status" value="1"/>
</dbReference>
<evidence type="ECO:0000256" key="1">
    <source>
        <dbReference type="SAM" id="MobiDB-lite"/>
    </source>
</evidence>
<name>A0A1X7SVH9_AMPQE</name>
<dbReference type="PANTHER" id="PTHR47526:SF4">
    <property type="entry name" value="SWIM-TYPE DOMAIN-CONTAINING PROTEIN"/>
    <property type="match status" value="1"/>
</dbReference>
<dbReference type="PANTHER" id="PTHR47526">
    <property type="entry name" value="ATP-DEPENDENT DNA HELICASE"/>
    <property type="match status" value="1"/>
</dbReference>
<dbReference type="OrthoDB" id="6775702at2759"/>
<feature type="domain" description="YqaJ viral recombinase" evidence="2">
    <location>
        <begin position="139"/>
        <end position="296"/>
    </location>
</feature>
<dbReference type="CDD" id="cd22343">
    <property type="entry name" value="PDDEXK_lambda_exonuclease-like"/>
    <property type="match status" value="1"/>
</dbReference>